<keyword evidence="8" id="KW-1185">Reference proteome</keyword>
<evidence type="ECO:0000256" key="1">
    <source>
        <dbReference type="ARBA" id="ARBA00022679"/>
    </source>
</evidence>
<evidence type="ECO:0000256" key="3">
    <source>
        <dbReference type="RuleBase" id="RU003953"/>
    </source>
</evidence>
<evidence type="ECO:0000259" key="5">
    <source>
        <dbReference type="Pfam" id="PF01743"/>
    </source>
</evidence>
<accession>F4LN47</accession>
<keyword evidence="3" id="KW-0694">RNA-binding</keyword>
<dbReference type="EC" id="2.7.7.19" evidence="7"/>
<feature type="compositionally biased region" description="Low complexity" evidence="4">
    <location>
        <begin position="396"/>
        <end position="409"/>
    </location>
</feature>
<dbReference type="SUPFAM" id="SSF81891">
    <property type="entry name" value="Poly A polymerase C-terminal region-like"/>
    <property type="match status" value="1"/>
</dbReference>
<dbReference type="InterPro" id="IPR032828">
    <property type="entry name" value="PolyA_RNA-bd"/>
</dbReference>
<dbReference type="eggNOG" id="COG0617">
    <property type="taxonomic scope" value="Bacteria"/>
</dbReference>
<dbReference type="HOGENOM" id="CLU_015961_0_1_12"/>
<evidence type="ECO:0000259" key="6">
    <source>
        <dbReference type="Pfam" id="PF12627"/>
    </source>
</evidence>
<name>F4LN47_TREBD</name>
<dbReference type="InterPro" id="IPR002646">
    <property type="entry name" value="PolA_pol_head_dom"/>
</dbReference>
<feature type="region of interest" description="Disordered" evidence="4">
    <location>
        <begin position="363"/>
        <end position="426"/>
    </location>
</feature>
<dbReference type="SUPFAM" id="SSF81301">
    <property type="entry name" value="Nucleotidyltransferase"/>
    <property type="match status" value="1"/>
</dbReference>
<keyword evidence="1 3" id="KW-0808">Transferase</keyword>
<evidence type="ECO:0000313" key="8">
    <source>
        <dbReference type="Proteomes" id="UP000006546"/>
    </source>
</evidence>
<feature type="domain" description="tRNA nucleotidyltransferase/poly(A) polymerase RNA and SrmB- binding" evidence="6">
    <location>
        <begin position="201"/>
        <end position="253"/>
    </location>
</feature>
<dbReference type="PANTHER" id="PTHR43051:SF1">
    <property type="entry name" value="POLYNUCLEOTIDE ADENYLYLTRANSFERASE FAMILY PROTEIN"/>
    <property type="match status" value="1"/>
</dbReference>
<dbReference type="Pfam" id="PF01743">
    <property type="entry name" value="PolyA_pol"/>
    <property type="match status" value="1"/>
</dbReference>
<keyword evidence="2" id="KW-0547">Nucleotide-binding</keyword>
<dbReference type="OrthoDB" id="9805698at2"/>
<feature type="domain" description="Poly A polymerase head" evidence="5">
    <location>
        <begin position="50"/>
        <end position="165"/>
    </location>
</feature>
<evidence type="ECO:0000313" key="7">
    <source>
        <dbReference type="EMBL" id="AEE16812.1"/>
    </source>
</evidence>
<feature type="compositionally biased region" description="Polar residues" evidence="4">
    <location>
        <begin position="417"/>
        <end position="426"/>
    </location>
</feature>
<dbReference type="STRING" id="906968.Trebr_1388"/>
<dbReference type="GO" id="GO:0003723">
    <property type="term" value="F:RNA binding"/>
    <property type="evidence" value="ECO:0007669"/>
    <property type="project" value="UniProtKB-KW"/>
</dbReference>
<organism evidence="7 8">
    <name type="scientific">Treponema brennaborense (strain DSM 12168 / CIP 105900 / DD5/3)</name>
    <dbReference type="NCBI Taxonomy" id="906968"/>
    <lineage>
        <taxon>Bacteria</taxon>
        <taxon>Pseudomonadati</taxon>
        <taxon>Spirochaetota</taxon>
        <taxon>Spirochaetia</taxon>
        <taxon>Spirochaetales</taxon>
        <taxon>Treponemataceae</taxon>
        <taxon>Treponema</taxon>
    </lineage>
</organism>
<dbReference type="AlphaFoldDB" id="F4LN47"/>
<gene>
    <name evidence="7" type="ordered locus">Trebr_1388</name>
</gene>
<keyword evidence="7" id="KW-0548">Nucleotidyltransferase</keyword>
<dbReference type="InterPro" id="IPR010206">
    <property type="entry name" value="PolA_pol_I"/>
</dbReference>
<dbReference type="Gene3D" id="1.10.3090.10">
    <property type="entry name" value="cca-adding enzyme, domain 2"/>
    <property type="match status" value="1"/>
</dbReference>
<dbReference type="EMBL" id="CP002696">
    <property type="protein sequence ID" value="AEE16812.1"/>
    <property type="molecule type" value="Genomic_DNA"/>
</dbReference>
<dbReference type="Proteomes" id="UP000006546">
    <property type="component" value="Chromosome"/>
</dbReference>
<comment type="similarity">
    <text evidence="3">Belongs to the tRNA nucleotidyltransferase/poly(A) polymerase family.</text>
</comment>
<evidence type="ECO:0000256" key="2">
    <source>
        <dbReference type="ARBA" id="ARBA00022741"/>
    </source>
</evidence>
<dbReference type="InterPro" id="IPR052191">
    <property type="entry name" value="tRNA_ntf/polyA_polymerase_I"/>
</dbReference>
<dbReference type="Gene3D" id="3.30.460.10">
    <property type="entry name" value="Beta Polymerase, domain 2"/>
    <property type="match status" value="1"/>
</dbReference>
<dbReference type="KEGG" id="tbe:Trebr_1388"/>
<protein>
    <submittedName>
        <fullName evidence="7">Poly(A) polymerase</fullName>
        <ecNumber evidence="7">2.7.7.19</ecNumber>
    </submittedName>
</protein>
<dbReference type="InterPro" id="IPR043519">
    <property type="entry name" value="NT_sf"/>
</dbReference>
<sequence>MLIRYTADAKGKPVKKAVIYTKEEHSIPREKIDADALRVISMLREYGFDAYVVGGAVRDLLVDKDPKDFDIVTDAPPPRIKKIFRNSRIIGRRFRLVHVFFGPKIFEVSTFRSITDGSVGNSFGSMDEDVQRRDFTLNALYYDPVREQIVDYVGGVKDIRKGVIRPVIPIERIFEEDPVRMLRAVKYAATTGCKLPGYLKRKIRKSAHLLSPVSPSRLTEELMKIINSGHAYDIVKFSLEVDLYMYLQPAATAMMYADPKYEHDYFVHLKELDALHVVDPSARLGQKLAYLIYDFTAGLTDWTEEAESRSAAGELYMKTWAQCRNFVLPMNPQRTELEFAIRTVLKKLGISVHIPKKVFGSGSTRTLNESGTGKNGNAAGSAKRRRKRHAPAKDTAAVPSKDAAAAPAVFSRPCETVSESPKSAVL</sequence>
<dbReference type="RefSeq" id="WP_013758517.1">
    <property type="nucleotide sequence ID" value="NC_015500.1"/>
</dbReference>
<proteinExistence type="inferred from homology"/>
<evidence type="ECO:0000256" key="4">
    <source>
        <dbReference type="SAM" id="MobiDB-lite"/>
    </source>
</evidence>
<dbReference type="GO" id="GO:0000166">
    <property type="term" value="F:nucleotide binding"/>
    <property type="evidence" value="ECO:0007669"/>
    <property type="project" value="UniProtKB-KW"/>
</dbReference>
<feature type="compositionally biased region" description="Polar residues" evidence="4">
    <location>
        <begin position="363"/>
        <end position="372"/>
    </location>
</feature>
<dbReference type="NCBIfam" id="TIGR01942">
    <property type="entry name" value="pcnB"/>
    <property type="match status" value="1"/>
</dbReference>
<dbReference type="GO" id="GO:0006396">
    <property type="term" value="P:RNA processing"/>
    <property type="evidence" value="ECO:0007669"/>
    <property type="project" value="InterPro"/>
</dbReference>
<dbReference type="GO" id="GO:0043633">
    <property type="term" value="P:polyadenylation-dependent RNA catabolic process"/>
    <property type="evidence" value="ECO:0007669"/>
    <property type="project" value="InterPro"/>
</dbReference>
<dbReference type="CDD" id="cd05398">
    <property type="entry name" value="NT_ClassII-CCAase"/>
    <property type="match status" value="1"/>
</dbReference>
<dbReference type="Pfam" id="PF12627">
    <property type="entry name" value="PolyA_pol_RNAbd"/>
    <property type="match status" value="1"/>
</dbReference>
<dbReference type="PANTHER" id="PTHR43051">
    <property type="entry name" value="POLYNUCLEOTIDE ADENYLYLTRANSFERASE FAMILY PROTEIN"/>
    <property type="match status" value="1"/>
</dbReference>
<reference evidence="8" key="1">
    <citation type="submission" date="2011-04" db="EMBL/GenBank/DDBJ databases">
        <title>The complete genome of Treponema brennaborense DSM 12168.</title>
        <authorList>
            <person name="Lucas S."/>
            <person name="Han J."/>
            <person name="Lapidus A."/>
            <person name="Bruce D."/>
            <person name="Goodwin L."/>
            <person name="Pitluck S."/>
            <person name="Peters L."/>
            <person name="Kyrpides N."/>
            <person name="Mavromatis K."/>
            <person name="Ivanova N."/>
            <person name="Mikhailova N."/>
            <person name="Pagani I."/>
            <person name="Teshima H."/>
            <person name="Detter J.C."/>
            <person name="Tapia R."/>
            <person name="Han C."/>
            <person name="Land M."/>
            <person name="Hauser L."/>
            <person name="Markowitz V."/>
            <person name="Cheng J.-F."/>
            <person name="Hugenholtz P."/>
            <person name="Woyke T."/>
            <person name="Wu D."/>
            <person name="Gronow S."/>
            <person name="Wellnitz S."/>
            <person name="Brambilla E."/>
            <person name="Klenk H.-P."/>
            <person name="Eisen J.A."/>
        </authorList>
    </citation>
    <scope>NUCLEOTIDE SEQUENCE [LARGE SCALE GENOMIC DNA]</scope>
    <source>
        <strain evidence="8">DSM 12168 / CIP 105900 / DD5/3</strain>
    </source>
</reference>
<dbReference type="GO" id="GO:1990817">
    <property type="term" value="F:poly(A) RNA polymerase activity"/>
    <property type="evidence" value="ECO:0007669"/>
    <property type="project" value="UniProtKB-EC"/>
</dbReference>